<comment type="similarity">
    <text evidence="1">Belongs to the 'phage' integrase family.</text>
</comment>
<dbReference type="Pfam" id="PF13102">
    <property type="entry name" value="Phage_int_SAM_5"/>
    <property type="match status" value="1"/>
</dbReference>
<dbReference type="GO" id="GO:0003677">
    <property type="term" value="F:DNA binding"/>
    <property type="evidence" value="ECO:0007669"/>
    <property type="project" value="UniProtKB-KW"/>
</dbReference>
<dbReference type="InterPro" id="IPR010998">
    <property type="entry name" value="Integrase_recombinase_N"/>
</dbReference>
<name>A0A7G5XK43_9BACT</name>
<dbReference type="AlphaFoldDB" id="A0A7G5XK43"/>
<reference evidence="6" key="1">
    <citation type="submission" date="2020-08" db="EMBL/GenBank/DDBJ databases">
        <title>Lacibacter sp. S13-6-6 genome sequencing.</title>
        <authorList>
            <person name="Jin L."/>
        </authorList>
    </citation>
    <scope>NUCLEOTIDE SEQUENCE [LARGE SCALE GENOMIC DNA]</scope>
    <source>
        <strain evidence="6">S13-6-6</strain>
    </source>
</reference>
<dbReference type="Gene3D" id="1.10.150.130">
    <property type="match status" value="1"/>
</dbReference>
<evidence type="ECO:0000259" key="4">
    <source>
        <dbReference type="PROSITE" id="PS51898"/>
    </source>
</evidence>
<dbReference type="PANTHER" id="PTHR30349:SF64">
    <property type="entry name" value="PROPHAGE INTEGRASE INTD-RELATED"/>
    <property type="match status" value="1"/>
</dbReference>
<keyword evidence="6" id="KW-1185">Reference proteome</keyword>
<proteinExistence type="inferred from homology"/>
<dbReference type="InterPro" id="IPR002104">
    <property type="entry name" value="Integrase_catalytic"/>
</dbReference>
<dbReference type="SUPFAM" id="SSF56349">
    <property type="entry name" value="DNA breaking-rejoining enzymes"/>
    <property type="match status" value="1"/>
</dbReference>
<dbReference type="KEGG" id="lacs:H4075_06540"/>
<organism evidence="5 6">
    <name type="scientific">Lacibacter sediminis</name>
    <dbReference type="NCBI Taxonomy" id="2760713"/>
    <lineage>
        <taxon>Bacteria</taxon>
        <taxon>Pseudomonadati</taxon>
        <taxon>Bacteroidota</taxon>
        <taxon>Chitinophagia</taxon>
        <taxon>Chitinophagales</taxon>
        <taxon>Chitinophagaceae</taxon>
        <taxon>Lacibacter</taxon>
    </lineage>
</organism>
<accession>A0A7G5XK43</accession>
<dbReference type="GO" id="GO:0006310">
    <property type="term" value="P:DNA recombination"/>
    <property type="evidence" value="ECO:0007669"/>
    <property type="project" value="UniProtKB-KW"/>
</dbReference>
<protein>
    <submittedName>
        <fullName evidence="5">Site-specific integrase</fullName>
    </submittedName>
</protein>
<evidence type="ECO:0000256" key="2">
    <source>
        <dbReference type="ARBA" id="ARBA00023125"/>
    </source>
</evidence>
<dbReference type="PANTHER" id="PTHR30349">
    <property type="entry name" value="PHAGE INTEGRASE-RELATED"/>
    <property type="match status" value="1"/>
</dbReference>
<gene>
    <name evidence="5" type="ORF">H4075_06540</name>
</gene>
<evidence type="ECO:0000256" key="1">
    <source>
        <dbReference type="ARBA" id="ARBA00008857"/>
    </source>
</evidence>
<evidence type="ECO:0000313" key="6">
    <source>
        <dbReference type="Proteomes" id="UP000515344"/>
    </source>
</evidence>
<sequence length="413" mass="48062">MNKTKISQQAKPQFLVYPKRKKLSDKEAVIYLRISYQFVMIDKSTGIQIPFDLWDSQTHSISNSPVHQNLLTETLDEMKQKLMGAYYLLTSNSAEPTLREMVDFAFAEEGKKTYSLFGVFSNVLLKMEKHNKLDSQKSNILKHYTCMKHLKAFVKQQLNVNDIAFNRINRNFIDDFEQFLKSECKNSHNSAMKLLQIFKKIYRIAVDNRWTSQNAFAGKRLTYKDVDIQVLTKQEIELMKEYRPAKAYLEKTRQLFLFCVFTGVASIDLQNLKRRHIEYNPVSDQYLIRKKRQKTNVEFLLPLFPPAKQQLDEWLPGWESADPEILLAPSISNQKFNIYLKELIALLGINKKISSHCGRHSFATTLALENGVPLESVSKMLGHSKISQTQKYAKVTAIKIERETRDLFNLLKN</sequence>
<dbReference type="EMBL" id="CP060007">
    <property type="protein sequence ID" value="QNA45846.1"/>
    <property type="molecule type" value="Genomic_DNA"/>
</dbReference>
<dbReference type="CDD" id="cd01185">
    <property type="entry name" value="INTN1_C_like"/>
    <property type="match status" value="1"/>
</dbReference>
<feature type="domain" description="Tyr recombinase" evidence="4">
    <location>
        <begin position="226"/>
        <end position="406"/>
    </location>
</feature>
<dbReference type="InterPro" id="IPR011010">
    <property type="entry name" value="DNA_brk_join_enz"/>
</dbReference>
<dbReference type="RefSeq" id="WP_182805255.1">
    <property type="nucleotide sequence ID" value="NZ_CP060007.1"/>
</dbReference>
<dbReference type="Pfam" id="PF00589">
    <property type="entry name" value="Phage_integrase"/>
    <property type="match status" value="1"/>
</dbReference>
<keyword evidence="3" id="KW-0233">DNA recombination</keyword>
<dbReference type="Gene3D" id="1.10.443.10">
    <property type="entry name" value="Intergrase catalytic core"/>
    <property type="match status" value="1"/>
</dbReference>
<dbReference type="InterPro" id="IPR013762">
    <property type="entry name" value="Integrase-like_cat_sf"/>
</dbReference>
<dbReference type="PROSITE" id="PS51898">
    <property type="entry name" value="TYR_RECOMBINASE"/>
    <property type="match status" value="1"/>
</dbReference>
<dbReference type="Proteomes" id="UP000515344">
    <property type="component" value="Chromosome"/>
</dbReference>
<evidence type="ECO:0000313" key="5">
    <source>
        <dbReference type="EMBL" id="QNA45846.1"/>
    </source>
</evidence>
<dbReference type="InterPro" id="IPR025269">
    <property type="entry name" value="SAM-like_dom"/>
</dbReference>
<keyword evidence="2" id="KW-0238">DNA-binding</keyword>
<dbReference type="GO" id="GO:0015074">
    <property type="term" value="P:DNA integration"/>
    <property type="evidence" value="ECO:0007669"/>
    <property type="project" value="InterPro"/>
</dbReference>
<dbReference type="InterPro" id="IPR050090">
    <property type="entry name" value="Tyrosine_recombinase_XerCD"/>
</dbReference>
<evidence type="ECO:0000256" key="3">
    <source>
        <dbReference type="ARBA" id="ARBA00023172"/>
    </source>
</evidence>